<dbReference type="Pfam" id="PF02817">
    <property type="entry name" value="E3_binding"/>
    <property type="match status" value="1"/>
</dbReference>
<dbReference type="InterPro" id="IPR003016">
    <property type="entry name" value="2-oxoA_DH_lipoyl-BS"/>
</dbReference>
<dbReference type="InterPro" id="IPR004167">
    <property type="entry name" value="PSBD"/>
</dbReference>
<dbReference type="SUPFAM" id="SSF51230">
    <property type="entry name" value="Single hybrid motif"/>
    <property type="match status" value="1"/>
</dbReference>
<keyword evidence="5 6" id="KW-0012">Acyltransferase</keyword>
<evidence type="ECO:0000313" key="11">
    <source>
        <dbReference type="Proteomes" id="UP000199025"/>
    </source>
</evidence>
<evidence type="ECO:0000256" key="5">
    <source>
        <dbReference type="ARBA" id="ARBA00023315"/>
    </source>
</evidence>
<proteinExistence type="inferred from homology"/>
<dbReference type="FunFam" id="3.30.559.10:FF:000007">
    <property type="entry name" value="Dihydrolipoamide acetyltransferase component of pyruvate dehydrogenase complex"/>
    <property type="match status" value="1"/>
</dbReference>
<dbReference type="InterPro" id="IPR050743">
    <property type="entry name" value="2-oxoacid_DH_E2_comp"/>
</dbReference>
<dbReference type="GO" id="GO:0005737">
    <property type="term" value="C:cytoplasm"/>
    <property type="evidence" value="ECO:0007669"/>
    <property type="project" value="TreeGrafter"/>
</dbReference>
<dbReference type="EMBL" id="FORP01000006">
    <property type="protein sequence ID" value="SFJ57347.1"/>
    <property type="molecule type" value="Genomic_DNA"/>
</dbReference>
<dbReference type="PROSITE" id="PS00189">
    <property type="entry name" value="LIPOYL"/>
    <property type="match status" value="1"/>
</dbReference>
<dbReference type="SUPFAM" id="SSF52777">
    <property type="entry name" value="CoA-dependent acyltransferases"/>
    <property type="match status" value="1"/>
</dbReference>
<dbReference type="RefSeq" id="WP_091506879.1">
    <property type="nucleotide sequence ID" value="NZ_CBDQZW010000012.1"/>
</dbReference>
<keyword evidence="3 6" id="KW-0808">Transferase</keyword>
<dbReference type="CDD" id="cd06849">
    <property type="entry name" value="lipoyl_domain"/>
    <property type="match status" value="1"/>
</dbReference>
<dbReference type="Gene3D" id="2.40.50.100">
    <property type="match status" value="1"/>
</dbReference>
<organism evidence="10 11">
    <name type="scientific">Amycolatopsis sacchari</name>
    <dbReference type="NCBI Taxonomy" id="115433"/>
    <lineage>
        <taxon>Bacteria</taxon>
        <taxon>Bacillati</taxon>
        <taxon>Actinomycetota</taxon>
        <taxon>Actinomycetes</taxon>
        <taxon>Pseudonocardiales</taxon>
        <taxon>Pseudonocardiaceae</taxon>
        <taxon>Amycolatopsis</taxon>
    </lineage>
</organism>
<evidence type="ECO:0000259" key="8">
    <source>
        <dbReference type="PROSITE" id="PS50968"/>
    </source>
</evidence>
<evidence type="ECO:0000256" key="7">
    <source>
        <dbReference type="SAM" id="MobiDB-lite"/>
    </source>
</evidence>
<dbReference type="InterPro" id="IPR011053">
    <property type="entry name" value="Single_hybrid_motif"/>
</dbReference>
<feature type="domain" description="Peripheral subunit-binding (PSBD)" evidence="9">
    <location>
        <begin position="134"/>
        <end position="170"/>
    </location>
</feature>
<evidence type="ECO:0000256" key="2">
    <source>
        <dbReference type="ARBA" id="ARBA00007317"/>
    </source>
</evidence>
<sequence>MPEFKQFLLADTAEGLTEAEILSVRVQPGDEVTVNQVVCEVETAKAAVELPIPWAGKVTEILVEPGQTVEVGAPILTVDVDPAGGASVNGSAPAAEEEMKPLVGYGSKTVTTKRRARREVTPEAPVTKGGYVPLAKPPVRKLAKELGVDLRALATSVDGVITREDVQRAAAPAAPTAPAAAPVSSGARERRVPIKGVRKATAQAMVSSAFTAPHVTEFLTVDVTPMMELREKLKKHPSFAGVKLTPLAFAAKAVCLAVKRTPDVNASWDEAAGEIVYKDYVHLGIAAATPRGLVVPKIRDADAMSLAELAAALEQLTTTAREGKTPPADMLGGTITITNVGVFGVDTGTPIINPGESAILAFGAIKDMPWVVDGQLAVRKVLQLALSFDHRLVDGQQGSQFLADVGAILADPAMAITY</sequence>
<dbReference type="InterPro" id="IPR036625">
    <property type="entry name" value="E3-bd_dom_sf"/>
</dbReference>
<keyword evidence="11" id="KW-1185">Reference proteome</keyword>
<dbReference type="PANTHER" id="PTHR43178">
    <property type="entry name" value="DIHYDROLIPOAMIDE ACETYLTRANSFERASE COMPONENT OF PYRUVATE DEHYDROGENASE COMPLEX"/>
    <property type="match status" value="1"/>
</dbReference>
<feature type="region of interest" description="Disordered" evidence="7">
    <location>
        <begin position="172"/>
        <end position="191"/>
    </location>
</feature>
<dbReference type="STRING" id="115433.SAMN05421835_106299"/>
<evidence type="ECO:0000256" key="4">
    <source>
        <dbReference type="ARBA" id="ARBA00022823"/>
    </source>
</evidence>
<keyword evidence="10" id="KW-0670">Pyruvate</keyword>
<evidence type="ECO:0000256" key="6">
    <source>
        <dbReference type="RuleBase" id="RU003423"/>
    </source>
</evidence>
<dbReference type="PROSITE" id="PS50968">
    <property type="entry name" value="BIOTINYL_LIPOYL"/>
    <property type="match status" value="1"/>
</dbReference>
<dbReference type="Pfam" id="PF00198">
    <property type="entry name" value="2-oxoacid_dh"/>
    <property type="match status" value="1"/>
</dbReference>
<dbReference type="EC" id="2.3.1.-" evidence="6"/>
<dbReference type="AlphaFoldDB" id="A0A1I3SIM3"/>
<dbReference type="PROSITE" id="PS51826">
    <property type="entry name" value="PSBD"/>
    <property type="match status" value="1"/>
</dbReference>
<evidence type="ECO:0000256" key="1">
    <source>
        <dbReference type="ARBA" id="ARBA00001938"/>
    </source>
</evidence>
<feature type="domain" description="Lipoyl-binding" evidence="8">
    <location>
        <begin position="4"/>
        <end position="79"/>
    </location>
</feature>
<dbReference type="InterPro" id="IPR000089">
    <property type="entry name" value="Biotin_lipoyl"/>
</dbReference>
<name>A0A1I3SIM3_9PSEU</name>
<dbReference type="OrthoDB" id="9805770at2"/>
<dbReference type="Gene3D" id="4.10.320.10">
    <property type="entry name" value="E3-binding domain"/>
    <property type="match status" value="1"/>
</dbReference>
<keyword evidence="4 6" id="KW-0450">Lipoyl</keyword>
<dbReference type="GO" id="GO:0016407">
    <property type="term" value="F:acetyltransferase activity"/>
    <property type="evidence" value="ECO:0007669"/>
    <property type="project" value="TreeGrafter"/>
</dbReference>
<dbReference type="GO" id="GO:0031405">
    <property type="term" value="F:lipoic acid binding"/>
    <property type="evidence" value="ECO:0007669"/>
    <property type="project" value="TreeGrafter"/>
</dbReference>
<dbReference type="SUPFAM" id="SSF47005">
    <property type="entry name" value="Peripheral subunit-binding domain of 2-oxo acid dehydrogenase complex"/>
    <property type="match status" value="1"/>
</dbReference>
<comment type="similarity">
    <text evidence="2 6">Belongs to the 2-oxoacid dehydrogenase family.</text>
</comment>
<evidence type="ECO:0000259" key="9">
    <source>
        <dbReference type="PROSITE" id="PS51826"/>
    </source>
</evidence>
<dbReference type="PANTHER" id="PTHR43178:SF5">
    <property type="entry name" value="LIPOAMIDE ACYLTRANSFERASE COMPONENT OF BRANCHED-CHAIN ALPHA-KETO ACID DEHYDROGENASE COMPLEX, MITOCHONDRIAL"/>
    <property type="match status" value="1"/>
</dbReference>
<feature type="compositionally biased region" description="Low complexity" evidence="7">
    <location>
        <begin position="172"/>
        <end position="182"/>
    </location>
</feature>
<evidence type="ECO:0000313" key="10">
    <source>
        <dbReference type="EMBL" id="SFJ57347.1"/>
    </source>
</evidence>
<dbReference type="InterPro" id="IPR023213">
    <property type="entry name" value="CAT-like_dom_sf"/>
</dbReference>
<accession>A0A1I3SIM3</accession>
<dbReference type="Proteomes" id="UP000199025">
    <property type="component" value="Unassembled WGS sequence"/>
</dbReference>
<reference evidence="10 11" key="1">
    <citation type="submission" date="2016-10" db="EMBL/GenBank/DDBJ databases">
        <authorList>
            <person name="de Groot N.N."/>
        </authorList>
    </citation>
    <scope>NUCLEOTIDE SEQUENCE [LARGE SCALE GENOMIC DNA]</scope>
    <source>
        <strain evidence="10 11">DSM 44468</strain>
    </source>
</reference>
<dbReference type="Pfam" id="PF00364">
    <property type="entry name" value="Biotin_lipoyl"/>
    <property type="match status" value="1"/>
</dbReference>
<comment type="cofactor">
    <cofactor evidence="1 6">
        <name>(R)-lipoate</name>
        <dbReference type="ChEBI" id="CHEBI:83088"/>
    </cofactor>
</comment>
<protein>
    <recommendedName>
        <fullName evidence="6">Dihydrolipoamide acetyltransferase component of pyruvate dehydrogenase complex</fullName>
        <ecNumber evidence="6">2.3.1.-</ecNumber>
    </recommendedName>
</protein>
<dbReference type="InterPro" id="IPR001078">
    <property type="entry name" value="2-oxoacid_DH_actylTfrase"/>
</dbReference>
<dbReference type="Gene3D" id="3.30.559.10">
    <property type="entry name" value="Chloramphenicol acetyltransferase-like domain"/>
    <property type="match status" value="1"/>
</dbReference>
<evidence type="ECO:0000256" key="3">
    <source>
        <dbReference type="ARBA" id="ARBA00022679"/>
    </source>
</evidence>
<gene>
    <name evidence="10" type="ORF">SAMN05421835_106299</name>
</gene>